<feature type="region of interest" description="Disordered" evidence="1">
    <location>
        <begin position="116"/>
        <end position="135"/>
    </location>
</feature>
<reference evidence="2 3" key="1">
    <citation type="journal article" date="2019" name="Commun. Biol.">
        <title>The bagworm genome reveals a unique fibroin gene that provides high tensile strength.</title>
        <authorList>
            <person name="Kono N."/>
            <person name="Nakamura H."/>
            <person name="Ohtoshi R."/>
            <person name="Tomita M."/>
            <person name="Numata K."/>
            <person name="Arakawa K."/>
        </authorList>
    </citation>
    <scope>NUCLEOTIDE SEQUENCE [LARGE SCALE GENOMIC DNA]</scope>
</reference>
<evidence type="ECO:0000313" key="2">
    <source>
        <dbReference type="EMBL" id="GBP08039.1"/>
    </source>
</evidence>
<gene>
    <name evidence="2" type="ORF">EVAR_2858_1</name>
</gene>
<proteinExistence type="predicted"/>
<dbReference type="GO" id="GO:0003676">
    <property type="term" value="F:nucleic acid binding"/>
    <property type="evidence" value="ECO:0007669"/>
    <property type="project" value="InterPro"/>
</dbReference>
<dbReference type="Proteomes" id="UP000299102">
    <property type="component" value="Unassembled WGS sequence"/>
</dbReference>
<evidence type="ECO:0000313" key="3">
    <source>
        <dbReference type="Proteomes" id="UP000299102"/>
    </source>
</evidence>
<dbReference type="Gene3D" id="3.30.420.10">
    <property type="entry name" value="Ribonuclease H-like superfamily/Ribonuclease H"/>
    <property type="match status" value="1"/>
</dbReference>
<evidence type="ECO:0000256" key="1">
    <source>
        <dbReference type="SAM" id="MobiDB-lite"/>
    </source>
</evidence>
<feature type="compositionally biased region" description="Polar residues" evidence="1">
    <location>
        <begin position="120"/>
        <end position="129"/>
    </location>
</feature>
<dbReference type="InterPro" id="IPR036397">
    <property type="entry name" value="RNaseH_sf"/>
</dbReference>
<name>A0A4C1T0Q9_EUMVA</name>
<comment type="caution">
    <text evidence="2">The sequence shown here is derived from an EMBL/GenBank/DDBJ whole genome shotgun (WGS) entry which is preliminary data.</text>
</comment>
<sequence length="135" mass="15997">MVHVVWYNVMFTRFKGKTSNFVWDVVIGDKTWIYIYDPKTKQQSTLWIYRVEQNPTTRMAHEQRAFKQVIDSFFYKTGHVANVALDNYCTTNSDWYTTISLPEVINELRKNNRELRTISHNDNASSHSAKQTKKL</sequence>
<dbReference type="OrthoDB" id="10017160at2759"/>
<evidence type="ECO:0008006" key="4">
    <source>
        <dbReference type="Google" id="ProtNLM"/>
    </source>
</evidence>
<accession>A0A4C1T0Q9</accession>
<keyword evidence="3" id="KW-1185">Reference proteome</keyword>
<protein>
    <recommendedName>
        <fullName evidence="4">Mariner Mos1 transposase</fullName>
    </recommendedName>
</protein>
<dbReference type="EMBL" id="BGZK01000029">
    <property type="protein sequence ID" value="GBP08039.1"/>
    <property type="molecule type" value="Genomic_DNA"/>
</dbReference>
<organism evidence="2 3">
    <name type="scientific">Eumeta variegata</name>
    <name type="common">Bagworm moth</name>
    <name type="synonym">Eumeta japonica</name>
    <dbReference type="NCBI Taxonomy" id="151549"/>
    <lineage>
        <taxon>Eukaryota</taxon>
        <taxon>Metazoa</taxon>
        <taxon>Ecdysozoa</taxon>
        <taxon>Arthropoda</taxon>
        <taxon>Hexapoda</taxon>
        <taxon>Insecta</taxon>
        <taxon>Pterygota</taxon>
        <taxon>Neoptera</taxon>
        <taxon>Endopterygota</taxon>
        <taxon>Lepidoptera</taxon>
        <taxon>Glossata</taxon>
        <taxon>Ditrysia</taxon>
        <taxon>Tineoidea</taxon>
        <taxon>Psychidae</taxon>
        <taxon>Oiketicinae</taxon>
        <taxon>Eumeta</taxon>
    </lineage>
</organism>
<dbReference type="AlphaFoldDB" id="A0A4C1T0Q9"/>